<sequence length="155" mass="16860">MSPPLPRDATLTTADRVSGTATSSGSTTSSTFGTSKIVRTAVAAGVIVLGLTALVLFFKISQWIRYRQRLRRQHALTTSLQTEQRANAYEIAAWADEPGQAPVRVEQSRWGRWTQGGGSKAARKGRKEAGKKSEGRMKRVGANAYAVIEWEGVPQ</sequence>
<accession>A0A427XTI3</accession>
<feature type="compositionally biased region" description="Basic and acidic residues" evidence="1">
    <location>
        <begin position="127"/>
        <end position="137"/>
    </location>
</feature>
<reference evidence="3 4" key="1">
    <citation type="submission" date="2018-11" db="EMBL/GenBank/DDBJ databases">
        <title>Genome sequence of Saitozyma podzolica DSM 27192.</title>
        <authorList>
            <person name="Aliyu H."/>
            <person name="Gorte O."/>
            <person name="Ochsenreither K."/>
        </authorList>
    </citation>
    <scope>NUCLEOTIDE SEQUENCE [LARGE SCALE GENOMIC DNA]</scope>
    <source>
        <strain evidence="3 4">DSM 27192</strain>
    </source>
</reference>
<evidence type="ECO:0000313" key="3">
    <source>
        <dbReference type="EMBL" id="RSH82212.1"/>
    </source>
</evidence>
<keyword evidence="2" id="KW-1133">Transmembrane helix</keyword>
<proteinExistence type="predicted"/>
<feature type="region of interest" description="Disordered" evidence="1">
    <location>
        <begin position="1"/>
        <end position="32"/>
    </location>
</feature>
<feature type="transmembrane region" description="Helical" evidence="2">
    <location>
        <begin position="37"/>
        <end position="58"/>
    </location>
</feature>
<keyword evidence="4" id="KW-1185">Reference proteome</keyword>
<evidence type="ECO:0000256" key="1">
    <source>
        <dbReference type="SAM" id="MobiDB-lite"/>
    </source>
</evidence>
<dbReference type="OrthoDB" id="2573934at2759"/>
<dbReference type="EMBL" id="RSCD01000027">
    <property type="protein sequence ID" value="RSH82212.1"/>
    <property type="molecule type" value="Genomic_DNA"/>
</dbReference>
<feature type="compositionally biased region" description="Low complexity" evidence="1">
    <location>
        <begin position="18"/>
        <end position="32"/>
    </location>
</feature>
<organism evidence="3 4">
    <name type="scientific">Saitozyma podzolica</name>
    <dbReference type="NCBI Taxonomy" id="1890683"/>
    <lineage>
        <taxon>Eukaryota</taxon>
        <taxon>Fungi</taxon>
        <taxon>Dikarya</taxon>
        <taxon>Basidiomycota</taxon>
        <taxon>Agaricomycotina</taxon>
        <taxon>Tremellomycetes</taxon>
        <taxon>Tremellales</taxon>
        <taxon>Trimorphomycetaceae</taxon>
        <taxon>Saitozyma</taxon>
    </lineage>
</organism>
<evidence type="ECO:0000313" key="4">
    <source>
        <dbReference type="Proteomes" id="UP000279259"/>
    </source>
</evidence>
<dbReference type="AlphaFoldDB" id="A0A427XTI3"/>
<name>A0A427XTI3_9TREE</name>
<gene>
    <name evidence="3" type="ORF">EHS25_005922</name>
</gene>
<evidence type="ECO:0000256" key="2">
    <source>
        <dbReference type="SAM" id="Phobius"/>
    </source>
</evidence>
<dbReference type="Proteomes" id="UP000279259">
    <property type="component" value="Unassembled WGS sequence"/>
</dbReference>
<keyword evidence="2" id="KW-0812">Transmembrane</keyword>
<feature type="region of interest" description="Disordered" evidence="1">
    <location>
        <begin position="109"/>
        <end position="137"/>
    </location>
</feature>
<protein>
    <submittedName>
        <fullName evidence="3">Uncharacterized protein</fullName>
    </submittedName>
</protein>
<keyword evidence="2" id="KW-0472">Membrane</keyword>
<comment type="caution">
    <text evidence="3">The sequence shown here is derived from an EMBL/GenBank/DDBJ whole genome shotgun (WGS) entry which is preliminary data.</text>
</comment>